<dbReference type="AlphaFoldDB" id="A0A0B7NB76"/>
<keyword evidence="2 4" id="KW-0732">Signal</keyword>
<dbReference type="GO" id="GO:0016837">
    <property type="term" value="F:carbon-oxygen lyase activity, acting on polysaccharides"/>
    <property type="evidence" value="ECO:0007669"/>
    <property type="project" value="UniProtKB-ARBA"/>
</dbReference>
<keyword evidence="9" id="KW-1185">Reference proteome</keyword>
<evidence type="ECO:0000313" key="9">
    <source>
        <dbReference type="Proteomes" id="UP000054107"/>
    </source>
</evidence>
<dbReference type="InterPro" id="IPR038970">
    <property type="entry name" value="Lyase_8"/>
</dbReference>
<feature type="domain" description="Polysaccharide lyase family 8 C-terminal" evidence="6">
    <location>
        <begin position="651"/>
        <end position="718"/>
    </location>
</feature>
<sequence>MRHCSVLAASLLVLSNFLVNAISTPTAKNMATLTSRRIRNIIDIGETSTANVNAWKSSLKSTGTWSDVDYTAGCDARVASWPAQTHLARTRALAAAYAKNPTDSALLAKAILALDYWLDNDFTSNDCIDWGGRSAGDCPCGTPGLWNRNWYNQIIGTPSYIGGICLLLKEQLSSGQLDRCTKIQARSYDTIDTGLRTVSSYTGANLLDVASVGITLGLQNQDADTFKAALEDFYGGVEISSKVAGDGIQADGSFMQHAGLLYNGNYGKDYINDLLSVFIETKETDLAPPSSAQTAFETLISGSEWMIIADTKLKSLLWQYSVIGRMVSFRYSDNQASGGVALDLNKVEKSAEGWKNENDVAVITNRLQAPSTDDANQGDLVGTRYFYNADYMIHRGPSYVVTMKMYSSRTINSECLNVQNPYGFHLSDGAIHNYLSGDEYVDTFGAWDWNLVPGITVDYGGTPLTCTTVKKKGKKAFVGGATDGNTGIAVMDYLNPQNGNLAFKKTVFFFPSGYAVQIGPVTSKNKNVPLVTVLDQRRRNGDIYVAGKLKNTDTTYATAKSNSIWHDRIGYYFPTSEVLHVNSRPKASNWSDIGISTGNETQQLWSSYIKHSTTATTGLLTQYIVQPDISASTFNANTAAGKVPIALAFKANSPQVNAAYSAADRSIAAAFWTAGTYATPWNSVTITTNNPCILTFRKTSTTNYRLTVADPSQLLTKIKLTIKVGSVSKSTTINLPTGVNAGKNAVKTLGFSP</sequence>
<dbReference type="PANTHER" id="PTHR38481:SF1">
    <property type="entry name" value="HYALURONATE LYASE"/>
    <property type="match status" value="1"/>
</dbReference>
<feature type="domain" description="Polysaccharide lyase family 8 central" evidence="5">
    <location>
        <begin position="384"/>
        <end position="630"/>
    </location>
</feature>
<gene>
    <name evidence="8" type="primary">PARPA_06193.1 scaffold 21352</name>
</gene>
<name>A0A0B7NB76_9FUNG</name>
<dbReference type="Pfam" id="PF02884">
    <property type="entry name" value="Lyase_8_C"/>
    <property type="match status" value="1"/>
</dbReference>
<feature type="chain" id="PRO_5002135272" description="Chondroitin AC lyase" evidence="4">
    <location>
        <begin position="22"/>
        <end position="753"/>
    </location>
</feature>
<dbReference type="Proteomes" id="UP000054107">
    <property type="component" value="Unassembled WGS sequence"/>
</dbReference>
<dbReference type="InterPro" id="IPR012970">
    <property type="entry name" value="Lyase_8_alpha_N"/>
</dbReference>
<keyword evidence="3" id="KW-0456">Lyase</keyword>
<evidence type="ECO:0000256" key="3">
    <source>
        <dbReference type="ARBA" id="ARBA00023239"/>
    </source>
</evidence>
<feature type="signal peptide" evidence="4">
    <location>
        <begin position="1"/>
        <end position="21"/>
    </location>
</feature>
<dbReference type="InterPro" id="IPR014718">
    <property type="entry name" value="GH-type_carb-bd"/>
</dbReference>
<evidence type="ECO:0000259" key="6">
    <source>
        <dbReference type="Pfam" id="PF02884"/>
    </source>
</evidence>
<dbReference type="SUPFAM" id="SSF74650">
    <property type="entry name" value="Galactose mutarotase-like"/>
    <property type="match status" value="1"/>
</dbReference>
<dbReference type="Gene3D" id="2.60.220.10">
    <property type="entry name" value="Polysaccharide lyase family 8-like, C-terminal"/>
    <property type="match status" value="1"/>
</dbReference>
<dbReference type="SUPFAM" id="SSF49863">
    <property type="entry name" value="Hyaluronate lyase-like, C-terminal domain"/>
    <property type="match status" value="1"/>
</dbReference>
<accession>A0A0B7NB76</accession>
<dbReference type="Pfam" id="PF08124">
    <property type="entry name" value="Lyase_8_N"/>
    <property type="match status" value="1"/>
</dbReference>
<dbReference type="InterPro" id="IPR011071">
    <property type="entry name" value="Lyase_8-like_C"/>
</dbReference>
<dbReference type="InterPro" id="IPR004103">
    <property type="entry name" value="Lyase_8_C"/>
</dbReference>
<dbReference type="InterPro" id="IPR003159">
    <property type="entry name" value="Lyase_8_central_dom"/>
</dbReference>
<dbReference type="EMBL" id="LN727599">
    <property type="protein sequence ID" value="CEP12259.1"/>
    <property type="molecule type" value="Genomic_DNA"/>
</dbReference>
<dbReference type="Gene3D" id="2.70.98.10">
    <property type="match status" value="1"/>
</dbReference>
<evidence type="ECO:0000259" key="7">
    <source>
        <dbReference type="Pfam" id="PF08124"/>
    </source>
</evidence>
<reference evidence="8 9" key="1">
    <citation type="submission" date="2014-09" db="EMBL/GenBank/DDBJ databases">
        <authorList>
            <person name="Ellenberger Sabrina"/>
        </authorList>
    </citation>
    <scope>NUCLEOTIDE SEQUENCE [LARGE SCALE GENOMIC DNA]</scope>
    <source>
        <strain evidence="8 9">CBS 412.66</strain>
    </source>
</reference>
<dbReference type="OrthoDB" id="5980780at2759"/>
<evidence type="ECO:0000313" key="8">
    <source>
        <dbReference type="EMBL" id="CEP12259.1"/>
    </source>
</evidence>
<dbReference type="GO" id="GO:0005975">
    <property type="term" value="P:carbohydrate metabolic process"/>
    <property type="evidence" value="ECO:0007669"/>
    <property type="project" value="InterPro"/>
</dbReference>
<evidence type="ECO:0000259" key="5">
    <source>
        <dbReference type="Pfam" id="PF02278"/>
    </source>
</evidence>
<dbReference type="Gene3D" id="1.50.10.100">
    <property type="entry name" value="Chondroitin AC/alginate lyase"/>
    <property type="match status" value="1"/>
</dbReference>
<protein>
    <recommendedName>
        <fullName evidence="10">Chondroitin AC lyase</fullName>
    </recommendedName>
</protein>
<dbReference type="Pfam" id="PF02278">
    <property type="entry name" value="Lyase_8"/>
    <property type="match status" value="1"/>
</dbReference>
<dbReference type="GO" id="GO:0005576">
    <property type="term" value="C:extracellular region"/>
    <property type="evidence" value="ECO:0007669"/>
    <property type="project" value="InterPro"/>
</dbReference>
<dbReference type="GO" id="GO:0030246">
    <property type="term" value="F:carbohydrate binding"/>
    <property type="evidence" value="ECO:0007669"/>
    <property type="project" value="InterPro"/>
</dbReference>
<dbReference type="SUPFAM" id="SSF48230">
    <property type="entry name" value="Chondroitin AC/alginate lyase"/>
    <property type="match status" value="1"/>
</dbReference>
<evidence type="ECO:0000256" key="4">
    <source>
        <dbReference type="SAM" id="SignalP"/>
    </source>
</evidence>
<evidence type="ECO:0008006" key="10">
    <source>
        <dbReference type="Google" id="ProtNLM"/>
    </source>
</evidence>
<dbReference type="InterPro" id="IPR011013">
    <property type="entry name" value="Gal_mutarotase_sf_dom"/>
</dbReference>
<organism evidence="8 9">
    <name type="scientific">Parasitella parasitica</name>
    <dbReference type="NCBI Taxonomy" id="35722"/>
    <lineage>
        <taxon>Eukaryota</taxon>
        <taxon>Fungi</taxon>
        <taxon>Fungi incertae sedis</taxon>
        <taxon>Mucoromycota</taxon>
        <taxon>Mucoromycotina</taxon>
        <taxon>Mucoromycetes</taxon>
        <taxon>Mucorales</taxon>
        <taxon>Mucorineae</taxon>
        <taxon>Mucoraceae</taxon>
        <taxon>Parasitella</taxon>
    </lineage>
</organism>
<proteinExistence type="inferred from homology"/>
<dbReference type="PANTHER" id="PTHR38481">
    <property type="entry name" value="HYALURONATE LYASE"/>
    <property type="match status" value="1"/>
</dbReference>
<dbReference type="SMR" id="A0A0B7NB76"/>
<comment type="similarity">
    <text evidence="1">Belongs to the polysaccharide lyase 8 family.</text>
</comment>
<evidence type="ECO:0000256" key="1">
    <source>
        <dbReference type="ARBA" id="ARBA00006699"/>
    </source>
</evidence>
<evidence type="ECO:0000256" key="2">
    <source>
        <dbReference type="ARBA" id="ARBA00022729"/>
    </source>
</evidence>
<dbReference type="InterPro" id="IPR008929">
    <property type="entry name" value="Chondroitin_lyas"/>
</dbReference>
<feature type="domain" description="Polysaccharide lyase 8 N-terminal alpha-helical" evidence="7">
    <location>
        <begin position="149"/>
        <end position="355"/>
    </location>
</feature>